<dbReference type="Pfam" id="PF13458">
    <property type="entry name" value="Peripla_BP_6"/>
    <property type="match status" value="1"/>
</dbReference>
<reference evidence="4 5" key="1">
    <citation type="submission" date="2019-06" db="EMBL/GenBank/DDBJ databases">
        <title>Flavobacterium sp. MaA-Y11 from geoumgang.</title>
        <authorList>
            <person name="Jeong S."/>
        </authorList>
    </citation>
    <scope>NUCLEOTIDE SEQUENCE [LARGE SCALE GENOMIC DNA]</scope>
    <source>
        <strain evidence="4 5">MaA-Y11</strain>
    </source>
</reference>
<evidence type="ECO:0000313" key="4">
    <source>
        <dbReference type="EMBL" id="TPD69940.1"/>
    </source>
</evidence>
<dbReference type="PANTHER" id="PTHR30483:SF6">
    <property type="entry name" value="PERIPLASMIC BINDING PROTEIN OF ABC TRANSPORTER FOR NATURAL AMINO ACIDS"/>
    <property type="match status" value="1"/>
</dbReference>
<comment type="similarity">
    <text evidence="1">Belongs to the leucine-binding protein family.</text>
</comment>
<dbReference type="SUPFAM" id="SSF53822">
    <property type="entry name" value="Periplasmic binding protein-like I"/>
    <property type="match status" value="1"/>
</dbReference>
<keyword evidence="5" id="KW-1185">Reference proteome</keyword>
<protein>
    <recommendedName>
        <fullName evidence="3">Leucine-binding protein domain-containing protein</fullName>
    </recommendedName>
</protein>
<evidence type="ECO:0000313" key="5">
    <source>
        <dbReference type="Proteomes" id="UP000319175"/>
    </source>
</evidence>
<dbReference type="InterPro" id="IPR051010">
    <property type="entry name" value="BCAA_transport"/>
</dbReference>
<name>A0A501QAM3_9FLAO</name>
<accession>A0A501QAM3</accession>
<dbReference type="EMBL" id="VFJE01000053">
    <property type="protein sequence ID" value="TPD69940.1"/>
    <property type="molecule type" value="Genomic_DNA"/>
</dbReference>
<sequence length="387" mass="43928">MGESHPPLFYLFMTSEIKIGILLPQSKQYPSLDRDFMRGIKLNDLGVKFFIESIGIGADEKVIIEKMQKLSLQEDISIFIGFFGHRNIESVYDYATNNNLFLLVTDIGSTLPYASQKKQGIYINSFGIAESSYHLGAYFASQNYKNIATSSSYYDSGYGINQAIEMALYQNDSQFSGHYITPLNPRENEADCMQETLAPLKPDAVFAFHSGIYAEEHASYLTKNKLTQDYPFYFTSFSISDKIKEEHKEALQDIMVVSSWSDNLRNKKNISFVEKHKAIFHQAPSIFSLLGYESGIILENLFKDTDGVPSLEQLIDKMGEAPEGPRGKIQFHPETNRTSFDNYIFKITDDGIQIETVLKNDGQFIQNIMSDQQPQSTGGWHNAYLCH</sequence>
<dbReference type="Proteomes" id="UP000319175">
    <property type="component" value="Unassembled WGS sequence"/>
</dbReference>
<keyword evidence="2" id="KW-0732">Signal</keyword>
<dbReference type="InterPro" id="IPR028082">
    <property type="entry name" value="Peripla_BP_I"/>
</dbReference>
<evidence type="ECO:0000259" key="3">
    <source>
        <dbReference type="Pfam" id="PF13458"/>
    </source>
</evidence>
<evidence type="ECO:0000256" key="1">
    <source>
        <dbReference type="ARBA" id="ARBA00010062"/>
    </source>
</evidence>
<dbReference type="PANTHER" id="PTHR30483">
    <property type="entry name" value="LEUCINE-SPECIFIC-BINDING PROTEIN"/>
    <property type="match status" value="1"/>
</dbReference>
<dbReference type="AlphaFoldDB" id="A0A501QAM3"/>
<feature type="domain" description="Leucine-binding protein" evidence="3">
    <location>
        <begin position="16"/>
        <end position="351"/>
    </location>
</feature>
<dbReference type="InterPro" id="IPR028081">
    <property type="entry name" value="Leu-bd"/>
</dbReference>
<proteinExistence type="inferred from homology"/>
<evidence type="ECO:0000256" key="2">
    <source>
        <dbReference type="ARBA" id="ARBA00022729"/>
    </source>
</evidence>
<comment type="caution">
    <text evidence="4">The sequence shown here is derived from an EMBL/GenBank/DDBJ whole genome shotgun (WGS) entry which is preliminary data.</text>
</comment>
<gene>
    <name evidence="4" type="ORF">FJA49_08520</name>
</gene>
<dbReference type="Gene3D" id="3.40.50.2300">
    <property type="match status" value="2"/>
</dbReference>
<organism evidence="4 5">
    <name type="scientific">Flavobacterium microcysteis</name>
    <dbReference type="NCBI Taxonomy" id="2596891"/>
    <lineage>
        <taxon>Bacteria</taxon>
        <taxon>Pseudomonadati</taxon>
        <taxon>Bacteroidota</taxon>
        <taxon>Flavobacteriia</taxon>
        <taxon>Flavobacteriales</taxon>
        <taxon>Flavobacteriaceae</taxon>
        <taxon>Flavobacterium</taxon>
    </lineage>
</organism>